<keyword evidence="2" id="KW-1185">Reference proteome</keyword>
<protein>
    <submittedName>
        <fullName evidence="1">Uncharacterized protein</fullName>
    </submittedName>
</protein>
<comment type="caution">
    <text evidence="1">The sequence shown here is derived from an EMBL/GenBank/DDBJ whole genome shotgun (WGS) entry which is preliminary data.</text>
</comment>
<sequence length="146" mass="16212">MLIHPSITPPLTILYNTPGNTGKRGSSLFHLCSQSSDNRLFLEKQSPFLREVSLGKVPLPWPGRDATFLSLYILVVVPNHGPSENTPTQELSYSFPILEAAPLRSLEVVDAIVSFSFPSQRPMLRGPCEQSSISYPDRHLTKIADH</sequence>
<gene>
    <name evidence="1" type="ORF">PoB_004615800</name>
</gene>
<name>A0AAV4BKH3_9GAST</name>
<dbReference type="AlphaFoldDB" id="A0AAV4BKH3"/>
<organism evidence="1 2">
    <name type="scientific">Plakobranchus ocellatus</name>
    <dbReference type="NCBI Taxonomy" id="259542"/>
    <lineage>
        <taxon>Eukaryota</taxon>
        <taxon>Metazoa</taxon>
        <taxon>Spiralia</taxon>
        <taxon>Lophotrochozoa</taxon>
        <taxon>Mollusca</taxon>
        <taxon>Gastropoda</taxon>
        <taxon>Heterobranchia</taxon>
        <taxon>Euthyneura</taxon>
        <taxon>Panpulmonata</taxon>
        <taxon>Sacoglossa</taxon>
        <taxon>Placobranchoidea</taxon>
        <taxon>Plakobranchidae</taxon>
        <taxon>Plakobranchus</taxon>
    </lineage>
</organism>
<evidence type="ECO:0000313" key="1">
    <source>
        <dbReference type="EMBL" id="GFO19653.1"/>
    </source>
</evidence>
<evidence type="ECO:0000313" key="2">
    <source>
        <dbReference type="Proteomes" id="UP000735302"/>
    </source>
</evidence>
<dbReference type="Proteomes" id="UP000735302">
    <property type="component" value="Unassembled WGS sequence"/>
</dbReference>
<reference evidence="1 2" key="1">
    <citation type="journal article" date="2021" name="Elife">
        <title>Chloroplast acquisition without the gene transfer in kleptoplastic sea slugs, Plakobranchus ocellatus.</title>
        <authorList>
            <person name="Maeda T."/>
            <person name="Takahashi S."/>
            <person name="Yoshida T."/>
            <person name="Shimamura S."/>
            <person name="Takaki Y."/>
            <person name="Nagai Y."/>
            <person name="Toyoda A."/>
            <person name="Suzuki Y."/>
            <person name="Arimoto A."/>
            <person name="Ishii H."/>
            <person name="Satoh N."/>
            <person name="Nishiyama T."/>
            <person name="Hasebe M."/>
            <person name="Maruyama T."/>
            <person name="Minagawa J."/>
            <person name="Obokata J."/>
            <person name="Shigenobu S."/>
        </authorList>
    </citation>
    <scope>NUCLEOTIDE SEQUENCE [LARGE SCALE GENOMIC DNA]</scope>
</reference>
<accession>A0AAV4BKH3</accession>
<proteinExistence type="predicted"/>
<dbReference type="EMBL" id="BLXT01005078">
    <property type="protein sequence ID" value="GFO19653.1"/>
    <property type="molecule type" value="Genomic_DNA"/>
</dbReference>